<evidence type="ECO:0000256" key="1">
    <source>
        <dbReference type="ARBA" id="ARBA00010833"/>
    </source>
</evidence>
<evidence type="ECO:0000256" key="4">
    <source>
        <dbReference type="SAM" id="SignalP"/>
    </source>
</evidence>
<evidence type="ECO:0000313" key="8">
    <source>
        <dbReference type="Proteomes" id="UP001500668"/>
    </source>
</evidence>
<dbReference type="RefSeq" id="WP_344071539.1">
    <property type="nucleotide sequence ID" value="NZ_BAAACA010000009.1"/>
</dbReference>
<name>A0ABN1FBJ6_9ACTN</name>
<gene>
    <name evidence="7" type="primary">ygjK</name>
    <name evidence="7" type="ORF">GCM10010394_15400</name>
</gene>
<dbReference type="Pfam" id="PF22422">
    <property type="entry name" value="MGH1-like_GH"/>
    <property type="match status" value="1"/>
</dbReference>
<dbReference type="PANTHER" id="PTHR10412:SF11">
    <property type="entry name" value="MANNOSYL-OLIGOSACCHARIDE GLUCOSIDASE"/>
    <property type="match status" value="1"/>
</dbReference>
<dbReference type="Proteomes" id="UP001500668">
    <property type="component" value="Unassembled WGS sequence"/>
</dbReference>
<dbReference type="InterPro" id="IPR012341">
    <property type="entry name" value="6hp_glycosidase-like_sf"/>
</dbReference>
<dbReference type="InterPro" id="IPR054491">
    <property type="entry name" value="MGH1-like_GH"/>
</dbReference>
<dbReference type="EMBL" id="BAAACA010000009">
    <property type="protein sequence ID" value="GAA0587243.1"/>
    <property type="molecule type" value="Genomic_DNA"/>
</dbReference>
<feature type="signal peptide" evidence="4">
    <location>
        <begin position="1"/>
        <end position="28"/>
    </location>
</feature>
<evidence type="ECO:0000313" key="7">
    <source>
        <dbReference type="EMBL" id="GAA0587243.1"/>
    </source>
</evidence>
<keyword evidence="4" id="KW-0732">Signal</keyword>
<organism evidence="7 8">
    <name type="scientific">Streptomyces crystallinus</name>
    <dbReference type="NCBI Taxonomy" id="68191"/>
    <lineage>
        <taxon>Bacteria</taxon>
        <taxon>Bacillati</taxon>
        <taxon>Actinomycetota</taxon>
        <taxon>Actinomycetes</taxon>
        <taxon>Kitasatosporales</taxon>
        <taxon>Streptomycetaceae</taxon>
        <taxon>Streptomyces</taxon>
    </lineage>
</organism>
<dbReference type="PANTHER" id="PTHR10412">
    <property type="entry name" value="MANNOSYL-OLIGOSACCHARIDE GLUCOSIDASE"/>
    <property type="match status" value="1"/>
</dbReference>
<keyword evidence="3" id="KW-0326">Glycosidase</keyword>
<dbReference type="InterPro" id="IPR048450">
    <property type="entry name" value="YgjK_N"/>
</dbReference>
<comment type="similarity">
    <text evidence="1">Belongs to the glycosyl hydrolase 63 family.</text>
</comment>
<feature type="domain" description="Glucosidase YgjK N-terminal" evidence="5">
    <location>
        <begin position="50"/>
        <end position="303"/>
    </location>
</feature>
<keyword evidence="8" id="KW-1185">Reference proteome</keyword>
<comment type="caution">
    <text evidence="7">The sequence shown here is derived from an EMBL/GenBank/DDBJ whole genome shotgun (WGS) entry which is preliminary data.</text>
</comment>
<dbReference type="Gene3D" id="2.70.98.50">
    <property type="entry name" value="putative glycoside hydrolase family protein from bacillus halodurans"/>
    <property type="match status" value="1"/>
</dbReference>
<dbReference type="Pfam" id="PF21152">
    <property type="entry name" value="YgjK_N"/>
    <property type="match status" value="1"/>
</dbReference>
<reference evidence="7 8" key="1">
    <citation type="journal article" date="2019" name="Int. J. Syst. Evol. Microbiol.">
        <title>The Global Catalogue of Microorganisms (GCM) 10K type strain sequencing project: providing services to taxonomists for standard genome sequencing and annotation.</title>
        <authorList>
            <consortium name="The Broad Institute Genomics Platform"/>
            <consortium name="The Broad Institute Genome Sequencing Center for Infectious Disease"/>
            <person name="Wu L."/>
            <person name="Ma J."/>
        </authorList>
    </citation>
    <scope>NUCLEOTIDE SEQUENCE [LARGE SCALE GENOMIC DNA]</scope>
    <source>
        <strain evidence="7 8">JCM 5067</strain>
    </source>
</reference>
<dbReference type="InterPro" id="IPR008928">
    <property type="entry name" value="6-hairpin_glycosidase_sf"/>
</dbReference>
<evidence type="ECO:0000256" key="3">
    <source>
        <dbReference type="ARBA" id="ARBA00023295"/>
    </source>
</evidence>
<feature type="chain" id="PRO_5047394749" evidence="4">
    <location>
        <begin position="29"/>
        <end position="730"/>
    </location>
</feature>
<evidence type="ECO:0000259" key="5">
    <source>
        <dbReference type="Pfam" id="PF21152"/>
    </source>
</evidence>
<keyword evidence="2" id="KW-0378">Hydrolase</keyword>
<dbReference type="SUPFAM" id="SSF48208">
    <property type="entry name" value="Six-hairpin glycosidases"/>
    <property type="match status" value="1"/>
</dbReference>
<dbReference type="InterPro" id="IPR004888">
    <property type="entry name" value="Glycoside_hydrolase_63"/>
</dbReference>
<evidence type="ECO:0000259" key="6">
    <source>
        <dbReference type="Pfam" id="PF22422"/>
    </source>
</evidence>
<dbReference type="PROSITE" id="PS51257">
    <property type="entry name" value="PROKAR_LIPOPROTEIN"/>
    <property type="match status" value="1"/>
</dbReference>
<accession>A0ABN1FBJ6</accession>
<evidence type="ECO:0000256" key="2">
    <source>
        <dbReference type="ARBA" id="ARBA00022801"/>
    </source>
</evidence>
<sequence>MRRRPRTPLLLALLLAVAAACLPSPVAARPRADAAAQEPAARYDDVLDLRGAPAAALPGDAKDNNPVNVFADQGAWHAYALPLADKPEGYGGFTGPLYIAQEYPWWLSTSFSRIRLSEQGRALDLAAGGEPRFTARPGSLLQAYDIGGGLGLTLELRYATHRTALVRATVRNTGRAPRTLAADWTGSLLRPVEDPMRQAPSLRAAPEGVAVAFAKVRAADDFLTDGTERFEVRHADAVRTTVAGDSYRTELAQPFTLAPGGRRSVDWTESYTFTRAERASEARAARQVLADPGKTVRAVDTRWRGYVERVTDGVPVARRRLAVKALETLVTNWRGAAGDLAHDGITPSLSYKWFAGGFWAWDTWKQAVGTARFDARLARSQIRAMFDHQIPPGSTTRPQDAGMIPDVVFYNGPGRGGTNWNERNSKPPLGAWSVWQVYRRGGDKDFLREVYPKLVACERWWYRNRDHDHDGLAEYGATVDPANDSPARQRLAAAWESGMDDAPRFDAALGTSVVPNRDGAGRVTGYSLTQESVDLNAYLAADQGYLGRIAAELGERTAAEGWRARAAATARAVRERMYDPATGWFYDTGLGTGARLTERGRGIEGAIALWTGVASPSQASAVRQHLLDPGEFATPLPLPAVARSSPYFSARQYWRGPVWLDQAYFAIAGLRRYGFGHDADALTARLTDGAAGLTGNGPIRENYDPLTGAGLNAPNFSWSAALLLPLLTER</sequence>
<feature type="domain" description="Mannosylglycerate hydrolase MGH1-like glycoside hydrolase" evidence="6">
    <location>
        <begin position="359"/>
        <end position="719"/>
    </location>
</feature>
<dbReference type="Gene3D" id="1.50.10.10">
    <property type="match status" value="1"/>
</dbReference>
<protein>
    <submittedName>
        <fullName evidence="7">Alpha-glucosidase</fullName>
    </submittedName>
</protein>
<proteinExistence type="inferred from homology"/>